<dbReference type="InterPro" id="IPR018357">
    <property type="entry name" value="Hexapep_transf_CS"/>
</dbReference>
<evidence type="ECO:0000256" key="1">
    <source>
        <dbReference type="ARBA" id="ARBA00022679"/>
    </source>
</evidence>
<sequence>MQVTQATNNRPPRRGLRRYIKKAGEIAFNSFIAKLPNRGFRNLRVMALRSLGAQVGQEVRLSRNIKILGAEHLVLEDKVSIANSVLLDARAGLRIEEGALIGFESIVLTYTHAWPDPKTPVQFQGAIGKSLTIGSLSWLGMRVMVLPGANIGRASVVGAGAVVTKDIPNQVVAAGNPCEVRNERLDRTN</sequence>
<protein>
    <recommendedName>
        <fullName evidence="5">Acetyltransferase</fullName>
    </recommendedName>
</protein>
<proteinExistence type="predicted"/>
<comment type="caution">
    <text evidence="3">The sequence shown here is derived from an EMBL/GenBank/DDBJ whole genome shotgun (WGS) entry which is preliminary data.</text>
</comment>
<keyword evidence="4" id="KW-1185">Reference proteome</keyword>
<dbReference type="Proteomes" id="UP001501461">
    <property type="component" value="Unassembled WGS sequence"/>
</dbReference>
<evidence type="ECO:0000313" key="4">
    <source>
        <dbReference type="Proteomes" id="UP001501461"/>
    </source>
</evidence>
<dbReference type="InterPro" id="IPR011004">
    <property type="entry name" value="Trimer_LpxA-like_sf"/>
</dbReference>
<accession>A0ABN2UUY5</accession>
<organism evidence="3 4">
    <name type="scientific">Yaniella flava</name>
    <dbReference type="NCBI Taxonomy" id="287930"/>
    <lineage>
        <taxon>Bacteria</taxon>
        <taxon>Bacillati</taxon>
        <taxon>Actinomycetota</taxon>
        <taxon>Actinomycetes</taxon>
        <taxon>Micrococcales</taxon>
        <taxon>Micrococcaceae</taxon>
        <taxon>Yaniella</taxon>
    </lineage>
</organism>
<dbReference type="InterPro" id="IPR051159">
    <property type="entry name" value="Hexapeptide_acetyltransf"/>
</dbReference>
<dbReference type="PROSITE" id="PS00101">
    <property type="entry name" value="HEXAPEP_TRANSFERASES"/>
    <property type="match status" value="1"/>
</dbReference>
<keyword evidence="2" id="KW-0677">Repeat</keyword>
<keyword evidence="1" id="KW-0808">Transferase</keyword>
<evidence type="ECO:0000256" key="2">
    <source>
        <dbReference type="ARBA" id="ARBA00022737"/>
    </source>
</evidence>
<dbReference type="PANTHER" id="PTHR23416:SF78">
    <property type="entry name" value="LIPOPOLYSACCHARIDE BIOSYNTHESIS O-ACETYL TRANSFERASE WBBJ-RELATED"/>
    <property type="match status" value="1"/>
</dbReference>
<evidence type="ECO:0008006" key="5">
    <source>
        <dbReference type="Google" id="ProtNLM"/>
    </source>
</evidence>
<dbReference type="PANTHER" id="PTHR23416">
    <property type="entry name" value="SIALIC ACID SYNTHASE-RELATED"/>
    <property type="match status" value="1"/>
</dbReference>
<dbReference type="CDD" id="cd04647">
    <property type="entry name" value="LbH_MAT_like"/>
    <property type="match status" value="1"/>
</dbReference>
<dbReference type="SUPFAM" id="SSF51161">
    <property type="entry name" value="Trimeric LpxA-like enzymes"/>
    <property type="match status" value="1"/>
</dbReference>
<name>A0ABN2UUY5_9MICC</name>
<reference evidence="3 4" key="1">
    <citation type="journal article" date="2019" name="Int. J. Syst. Evol. Microbiol.">
        <title>The Global Catalogue of Microorganisms (GCM) 10K type strain sequencing project: providing services to taxonomists for standard genome sequencing and annotation.</title>
        <authorList>
            <consortium name="The Broad Institute Genomics Platform"/>
            <consortium name="The Broad Institute Genome Sequencing Center for Infectious Disease"/>
            <person name="Wu L."/>
            <person name="Ma J."/>
        </authorList>
    </citation>
    <scope>NUCLEOTIDE SEQUENCE [LARGE SCALE GENOMIC DNA]</scope>
    <source>
        <strain evidence="3 4">JCM 13595</strain>
    </source>
</reference>
<evidence type="ECO:0000313" key="3">
    <source>
        <dbReference type="EMBL" id="GAA2043598.1"/>
    </source>
</evidence>
<gene>
    <name evidence="3" type="ORF">GCM10009720_25560</name>
</gene>
<dbReference type="Gene3D" id="2.160.10.10">
    <property type="entry name" value="Hexapeptide repeat proteins"/>
    <property type="match status" value="1"/>
</dbReference>
<dbReference type="EMBL" id="BAAAMN010000050">
    <property type="protein sequence ID" value="GAA2043598.1"/>
    <property type="molecule type" value="Genomic_DNA"/>
</dbReference>